<dbReference type="SUPFAM" id="SSF51306">
    <property type="entry name" value="LexA/Signal peptidase"/>
    <property type="match status" value="1"/>
</dbReference>
<dbReference type="InterPro" id="IPR019756">
    <property type="entry name" value="Pept_S26A_signal_pept_1_Ser-AS"/>
</dbReference>
<evidence type="ECO:0000256" key="3">
    <source>
        <dbReference type="ARBA" id="ARBA00009370"/>
    </source>
</evidence>
<evidence type="ECO:0000313" key="12">
    <source>
        <dbReference type="Proteomes" id="UP000196560"/>
    </source>
</evidence>
<dbReference type="RefSeq" id="WP_087186900.1">
    <property type="nucleotide sequence ID" value="NZ_NFHO01000011.1"/>
</dbReference>
<keyword evidence="8" id="KW-0472">Membrane</keyword>
<keyword evidence="8" id="KW-1133">Transmembrane helix</keyword>
<dbReference type="GO" id="GO:0005886">
    <property type="term" value="C:plasma membrane"/>
    <property type="evidence" value="ECO:0007669"/>
    <property type="project" value="UniProtKB-SubCell"/>
</dbReference>
<dbReference type="CDD" id="cd06530">
    <property type="entry name" value="S26_SPase_I"/>
    <property type="match status" value="1"/>
</dbReference>
<feature type="active site" evidence="7">
    <location>
        <position position="133"/>
    </location>
</feature>
<organism evidence="11 12">
    <name type="scientific">Enorma massiliensis</name>
    <dbReference type="NCBI Taxonomy" id="1472761"/>
    <lineage>
        <taxon>Bacteria</taxon>
        <taxon>Bacillati</taxon>
        <taxon>Actinomycetota</taxon>
        <taxon>Coriobacteriia</taxon>
        <taxon>Coriobacteriales</taxon>
        <taxon>Coriobacteriaceae</taxon>
        <taxon>Enorma</taxon>
    </lineage>
</organism>
<sequence length="227" mass="24991">MKRKRRAENVIEETLPVAVSSGENASAPTITGAPEPPSKPIELPSTADLERELEREQGRTRMRRIVRGTFFVLIAVAAVAVLVATLFLPVLVVHGSSMTPTLHDGEMVVSVRGSAYQQGDVIAFYYNNSILVKRVIATSGQWVDIDEDGVVRVDGQVLNEPYVDQLALGTCDIDLPYQVPEGRIFVMGDHRTTSIDSRTSEIGCIDEDDVVGDIVFRFWPFDNFGLV</sequence>
<keyword evidence="8" id="KW-0812">Transmembrane</keyword>
<dbReference type="GO" id="GO:0004252">
    <property type="term" value="F:serine-type endopeptidase activity"/>
    <property type="evidence" value="ECO:0007669"/>
    <property type="project" value="InterPro"/>
</dbReference>
<evidence type="ECO:0000256" key="4">
    <source>
        <dbReference type="ARBA" id="ARBA00013208"/>
    </source>
</evidence>
<dbReference type="Gene3D" id="2.10.109.10">
    <property type="entry name" value="Umud Fragment, subunit A"/>
    <property type="match status" value="1"/>
</dbReference>
<dbReference type="Pfam" id="PF10502">
    <property type="entry name" value="Peptidase_S26"/>
    <property type="match status" value="1"/>
</dbReference>
<evidence type="ECO:0000256" key="8">
    <source>
        <dbReference type="RuleBase" id="RU362042"/>
    </source>
</evidence>
<evidence type="ECO:0000256" key="9">
    <source>
        <dbReference type="SAM" id="MobiDB-lite"/>
    </source>
</evidence>
<dbReference type="InterPro" id="IPR036286">
    <property type="entry name" value="LexA/Signal_pep-like_sf"/>
</dbReference>
<proteinExistence type="inferred from homology"/>
<comment type="similarity">
    <text evidence="3 8">Belongs to the peptidase S26 family.</text>
</comment>
<evidence type="ECO:0000256" key="6">
    <source>
        <dbReference type="ARBA" id="ARBA00022801"/>
    </source>
</evidence>
<feature type="region of interest" description="Disordered" evidence="9">
    <location>
        <begin position="14"/>
        <end position="48"/>
    </location>
</feature>
<dbReference type="InterPro" id="IPR019533">
    <property type="entry name" value="Peptidase_S26"/>
</dbReference>
<keyword evidence="5 8" id="KW-0645">Protease</keyword>
<evidence type="ECO:0000259" key="10">
    <source>
        <dbReference type="Pfam" id="PF10502"/>
    </source>
</evidence>
<keyword evidence="6 8" id="KW-0378">Hydrolase</keyword>
<evidence type="ECO:0000256" key="1">
    <source>
        <dbReference type="ARBA" id="ARBA00000677"/>
    </source>
</evidence>
<dbReference type="InterPro" id="IPR019758">
    <property type="entry name" value="Pept_S26A_signal_pept_1_CS"/>
</dbReference>
<name>A0A1Y3U0P7_9ACTN</name>
<protein>
    <recommendedName>
        <fullName evidence="4 8">Signal peptidase I</fullName>
        <ecNumber evidence="4 8">3.4.21.89</ecNumber>
    </recommendedName>
</protein>
<gene>
    <name evidence="11" type="ORF">B5G21_08995</name>
</gene>
<feature type="active site" evidence="7">
    <location>
        <position position="97"/>
    </location>
</feature>
<evidence type="ECO:0000256" key="5">
    <source>
        <dbReference type="ARBA" id="ARBA00022670"/>
    </source>
</evidence>
<feature type="domain" description="Peptidase S26" evidence="10">
    <location>
        <begin position="71"/>
        <end position="219"/>
    </location>
</feature>
<dbReference type="PROSITE" id="PS00761">
    <property type="entry name" value="SPASE_I_3"/>
    <property type="match status" value="1"/>
</dbReference>
<reference evidence="12" key="1">
    <citation type="submission" date="2017-04" db="EMBL/GenBank/DDBJ databases">
        <title>Function of individual gut microbiota members based on whole genome sequencing of pure cultures obtained from chicken caecum.</title>
        <authorList>
            <person name="Medvecky M."/>
            <person name="Cejkova D."/>
            <person name="Polansky O."/>
            <person name="Karasova D."/>
            <person name="Kubasova T."/>
            <person name="Cizek A."/>
            <person name="Rychlik I."/>
        </authorList>
    </citation>
    <scope>NUCLEOTIDE SEQUENCE [LARGE SCALE GENOMIC DNA]</scope>
    <source>
        <strain evidence="12">An70</strain>
    </source>
</reference>
<evidence type="ECO:0000313" key="11">
    <source>
        <dbReference type="EMBL" id="OUN41765.1"/>
    </source>
</evidence>
<dbReference type="PANTHER" id="PTHR43390:SF1">
    <property type="entry name" value="CHLOROPLAST PROCESSING PEPTIDASE"/>
    <property type="match status" value="1"/>
</dbReference>
<dbReference type="NCBIfam" id="TIGR02227">
    <property type="entry name" value="sigpep_I_bact"/>
    <property type="match status" value="1"/>
</dbReference>
<dbReference type="PROSITE" id="PS00501">
    <property type="entry name" value="SPASE_I_1"/>
    <property type="match status" value="1"/>
</dbReference>
<dbReference type="InterPro" id="IPR000223">
    <property type="entry name" value="Pept_S26A_signal_pept_1"/>
</dbReference>
<accession>A0A1Y3U0P7</accession>
<dbReference type="EC" id="3.4.21.89" evidence="4 8"/>
<comment type="caution">
    <text evidence="11">The sequence shown here is derived from an EMBL/GenBank/DDBJ whole genome shotgun (WGS) entry which is preliminary data.</text>
</comment>
<dbReference type="PRINTS" id="PR00727">
    <property type="entry name" value="LEADERPTASE"/>
</dbReference>
<dbReference type="EMBL" id="NFHO01000011">
    <property type="protein sequence ID" value="OUN41765.1"/>
    <property type="molecule type" value="Genomic_DNA"/>
</dbReference>
<dbReference type="GO" id="GO:0006465">
    <property type="term" value="P:signal peptide processing"/>
    <property type="evidence" value="ECO:0007669"/>
    <property type="project" value="InterPro"/>
</dbReference>
<dbReference type="GO" id="GO:0009003">
    <property type="term" value="F:signal peptidase activity"/>
    <property type="evidence" value="ECO:0007669"/>
    <property type="project" value="UniProtKB-EC"/>
</dbReference>
<evidence type="ECO:0000256" key="7">
    <source>
        <dbReference type="PIRSR" id="PIRSR600223-1"/>
    </source>
</evidence>
<comment type="catalytic activity">
    <reaction evidence="1 8">
        <text>Cleavage of hydrophobic, N-terminal signal or leader sequences from secreted and periplasmic proteins.</text>
        <dbReference type="EC" id="3.4.21.89"/>
    </reaction>
</comment>
<dbReference type="AlphaFoldDB" id="A0A1Y3U0P7"/>
<dbReference type="PANTHER" id="PTHR43390">
    <property type="entry name" value="SIGNAL PEPTIDASE I"/>
    <property type="match status" value="1"/>
</dbReference>
<dbReference type="Proteomes" id="UP000196560">
    <property type="component" value="Unassembled WGS sequence"/>
</dbReference>
<keyword evidence="12" id="KW-1185">Reference proteome</keyword>
<comment type="subcellular location">
    <subcellularLocation>
        <location evidence="2">Cell membrane</location>
        <topology evidence="2">Single-pass type II membrane protein</topology>
    </subcellularLocation>
    <subcellularLocation>
        <location evidence="8">Membrane</location>
        <topology evidence="8">Single-pass type II membrane protein</topology>
    </subcellularLocation>
</comment>
<evidence type="ECO:0000256" key="2">
    <source>
        <dbReference type="ARBA" id="ARBA00004401"/>
    </source>
</evidence>
<feature type="transmembrane region" description="Helical" evidence="8">
    <location>
        <begin position="69"/>
        <end position="92"/>
    </location>
</feature>